<feature type="region of interest" description="Disordered" evidence="1">
    <location>
        <begin position="386"/>
        <end position="413"/>
    </location>
</feature>
<gene>
    <name evidence="3" type="primary">Aste57867_11130</name>
    <name evidence="2" type="ORF">As57867_011088</name>
    <name evidence="3" type="ORF">ASTE57867_11130</name>
</gene>
<accession>A0A485KSM9</accession>
<evidence type="ECO:0000313" key="4">
    <source>
        <dbReference type="Proteomes" id="UP000332933"/>
    </source>
</evidence>
<feature type="compositionally biased region" description="Low complexity" evidence="1">
    <location>
        <begin position="489"/>
        <end position="501"/>
    </location>
</feature>
<feature type="compositionally biased region" description="Basic residues" evidence="1">
    <location>
        <begin position="193"/>
        <end position="202"/>
    </location>
</feature>
<evidence type="ECO:0000256" key="1">
    <source>
        <dbReference type="SAM" id="MobiDB-lite"/>
    </source>
</evidence>
<feature type="region of interest" description="Disordered" evidence="1">
    <location>
        <begin position="429"/>
        <end position="501"/>
    </location>
</feature>
<dbReference type="AlphaFoldDB" id="A0A485KSM9"/>
<feature type="region of interest" description="Disordered" evidence="1">
    <location>
        <begin position="93"/>
        <end position="116"/>
    </location>
</feature>
<dbReference type="Proteomes" id="UP000332933">
    <property type="component" value="Unassembled WGS sequence"/>
</dbReference>
<organism evidence="3 4">
    <name type="scientific">Aphanomyces stellatus</name>
    <dbReference type="NCBI Taxonomy" id="120398"/>
    <lineage>
        <taxon>Eukaryota</taxon>
        <taxon>Sar</taxon>
        <taxon>Stramenopiles</taxon>
        <taxon>Oomycota</taxon>
        <taxon>Saprolegniomycetes</taxon>
        <taxon>Saprolegniales</taxon>
        <taxon>Verrucalvaceae</taxon>
        <taxon>Aphanomyces</taxon>
    </lineage>
</organism>
<feature type="region of interest" description="Disordered" evidence="1">
    <location>
        <begin position="193"/>
        <end position="215"/>
    </location>
</feature>
<keyword evidence="4" id="KW-1185">Reference proteome</keyword>
<dbReference type="EMBL" id="CAADRA010005275">
    <property type="protein sequence ID" value="VFT87997.1"/>
    <property type="molecule type" value="Genomic_DNA"/>
</dbReference>
<evidence type="ECO:0000313" key="2">
    <source>
        <dbReference type="EMBL" id="KAF0698242.1"/>
    </source>
</evidence>
<sequence>MSVNREWGRIKSVMERHGLPPPWDSLEPQFMASFDSIVASPKDKATSLDLTDDQVLWELIQATLEHLKAAPKRESKTKLNEATVAILSVADTTAKDEAELRPTEPSTPHDDQNTSLEMKRDASAPVIVPLRSEDDDSMRRSVSADFTLALSPPPMQTLGSSQAIKLGMSTETCDAVASPPTRQRSFEQLFGRRMREKRKAKSKNTVGEPPPPPREAKIVVGGLTADGVTPVARYIHLLGYGQVVHATSSDQAIEKCQPLANGGPPDVDLVLFVVGRDLDRAVPMVDTLTALVGHRVIVIGGDPENAQKTANAVTEASTLSGFVLETVLPQCMAHGALSFATTPIAYPQLRRQMQRELEREPHKFIFRRKKKEKPLSLLFKALNRRSSVDGTEPAKPKRTTPVPLTSRSASWFKPKGKLPSLNLLSKKLSSGREAAETEPPESKTKSWQAGSPRTARLASLPTIELVASSSSPSKPSTNASKPPSPRPRWPSANSSRRSIGP</sequence>
<evidence type="ECO:0000313" key="3">
    <source>
        <dbReference type="EMBL" id="VFT87997.1"/>
    </source>
</evidence>
<feature type="compositionally biased region" description="Low complexity" evidence="1">
    <location>
        <begin position="467"/>
        <end position="481"/>
    </location>
</feature>
<reference evidence="3 4" key="1">
    <citation type="submission" date="2019-03" db="EMBL/GenBank/DDBJ databases">
        <authorList>
            <person name="Gaulin E."/>
            <person name="Dumas B."/>
        </authorList>
    </citation>
    <scope>NUCLEOTIDE SEQUENCE [LARGE SCALE GENOMIC DNA]</scope>
    <source>
        <strain evidence="3">CBS 568.67</strain>
    </source>
</reference>
<name>A0A485KSM9_9STRA</name>
<reference evidence="2" key="2">
    <citation type="submission" date="2019-06" db="EMBL/GenBank/DDBJ databases">
        <title>Genomics analysis of Aphanomyces spp. identifies a new class of oomycete effector associated with host adaptation.</title>
        <authorList>
            <person name="Gaulin E."/>
        </authorList>
    </citation>
    <scope>NUCLEOTIDE SEQUENCE</scope>
    <source>
        <strain evidence="2">CBS 578.67</strain>
    </source>
</reference>
<protein>
    <submittedName>
        <fullName evidence="3">Aste57867_11130 protein</fullName>
    </submittedName>
</protein>
<proteinExistence type="predicted"/>
<dbReference type="EMBL" id="VJMH01005254">
    <property type="protein sequence ID" value="KAF0698242.1"/>
    <property type="molecule type" value="Genomic_DNA"/>
</dbReference>